<comment type="caution">
    <text evidence="1">The sequence shown here is derived from an EMBL/GenBank/DDBJ whole genome shotgun (WGS) entry which is preliminary data.</text>
</comment>
<gene>
    <name evidence="1" type="ORF">BDA99DRAFT_441818</name>
</gene>
<dbReference type="EMBL" id="JAIXMP010000021">
    <property type="protein sequence ID" value="KAI9256550.1"/>
    <property type="molecule type" value="Genomic_DNA"/>
</dbReference>
<reference evidence="1" key="1">
    <citation type="journal article" date="2022" name="IScience">
        <title>Evolution of zygomycete secretomes and the origins of terrestrial fungal ecologies.</title>
        <authorList>
            <person name="Chang Y."/>
            <person name="Wang Y."/>
            <person name="Mondo S."/>
            <person name="Ahrendt S."/>
            <person name="Andreopoulos W."/>
            <person name="Barry K."/>
            <person name="Beard J."/>
            <person name="Benny G.L."/>
            <person name="Blankenship S."/>
            <person name="Bonito G."/>
            <person name="Cuomo C."/>
            <person name="Desiro A."/>
            <person name="Gervers K.A."/>
            <person name="Hundley H."/>
            <person name="Kuo A."/>
            <person name="LaButti K."/>
            <person name="Lang B.F."/>
            <person name="Lipzen A."/>
            <person name="O'Donnell K."/>
            <person name="Pangilinan J."/>
            <person name="Reynolds N."/>
            <person name="Sandor L."/>
            <person name="Smith M.E."/>
            <person name="Tsang A."/>
            <person name="Grigoriev I.V."/>
            <person name="Stajich J.E."/>
            <person name="Spatafora J.W."/>
        </authorList>
    </citation>
    <scope>NUCLEOTIDE SEQUENCE</scope>
    <source>
        <strain evidence="1">RSA 2281</strain>
    </source>
</reference>
<organism evidence="1 2">
    <name type="scientific">Phascolomyces articulosus</name>
    <dbReference type="NCBI Taxonomy" id="60185"/>
    <lineage>
        <taxon>Eukaryota</taxon>
        <taxon>Fungi</taxon>
        <taxon>Fungi incertae sedis</taxon>
        <taxon>Mucoromycota</taxon>
        <taxon>Mucoromycotina</taxon>
        <taxon>Mucoromycetes</taxon>
        <taxon>Mucorales</taxon>
        <taxon>Lichtheimiaceae</taxon>
        <taxon>Phascolomyces</taxon>
    </lineage>
</organism>
<evidence type="ECO:0000313" key="2">
    <source>
        <dbReference type="Proteomes" id="UP001209540"/>
    </source>
</evidence>
<reference evidence="1" key="2">
    <citation type="submission" date="2023-02" db="EMBL/GenBank/DDBJ databases">
        <authorList>
            <consortium name="DOE Joint Genome Institute"/>
            <person name="Mondo S.J."/>
            <person name="Chang Y."/>
            <person name="Wang Y."/>
            <person name="Ahrendt S."/>
            <person name="Andreopoulos W."/>
            <person name="Barry K."/>
            <person name="Beard J."/>
            <person name="Benny G.L."/>
            <person name="Blankenship S."/>
            <person name="Bonito G."/>
            <person name="Cuomo C."/>
            <person name="Desiro A."/>
            <person name="Gervers K.A."/>
            <person name="Hundley H."/>
            <person name="Kuo A."/>
            <person name="LaButti K."/>
            <person name="Lang B.F."/>
            <person name="Lipzen A."/>
            <person name="O'Donnell K."/>
            <person name="Pangilinan J."/>
            <person name="Reynolds N."/>
            <person name="Sandor L."/>
            <person name="Smith M.W."/>
            <person name="Tsang A."/>
            <person name="Grigoriev I.V."/>
            <person name="Stajich J.E."/>
            <person name="Spatafora J.W."/>
        </authorList>
    </citation>
    <scope>NUCLEOTIDE SEQUENCE</scope>
    <source>
        <strain evidence="1">RSA 2281</strain>
    </source>
</reference>
<evidence type="ECO:0000313" key="1">
    <source>
        <dbReference type="EMBL" id="KAI9256550.1"/>
    </source>
</evidence>
<proteinExistence type="predicted"/>
<keyword evidence="2" id="KW-1185">Reference proteome</keyword>
<dbReference type="Proteomes" id="UP001209540">
    <property type="component" value="Unassembled WGS sequence"/>
</dbReference>
<protein>
    <submittedName>
        <fullName evidence="1">Uncharacterized protein</fullName>
    </submittedName>
</protein>
<name>A0AAD5PBZ7_9FUNG</name>
<sequence length="230" mass="25115">MVWHSSSLLLSPTTTKTTLFYLLLYYLISTTIINVVHGQLESDGCLLLSSSKACPAFSQYYIGLTDQLKSSYSFLSNVNDVTSFDSAMFDYTSNLQQAGCNTNNNNDTQQQTNDNDETYYPRYSLSRLCALLVHDATGSLPCNYGRGITPVPLCQSTCNSWVDSLENMTSTSTTDNDGSTAICPSSVYGSLVLECSSWPAFAGINRNCILGSDNEPDNCGKDSILLLLLL</sequence>
<dbReference type="AlphaFoldDB" id="A0AAD5PBZ7"/>
<accession>A0AAD5PBZ7</accession>